<reference evidence="2 3" key="1">
    <citation type="submission" date="2018-05" db="EMBL/GenBank/DDBJ databases">
        <title>Genomic Encyclopedia of Type Strains, Phase IV (KMG-IV): sequencing the most valuable type-strain genomes for metagenomic binning, comparative biology and taxonomic classification.</title>
        <authorList>
            <person name="Goeker M."/>
        </authorList>
    </citation>
    <scope>NUCLEOTIDE SEQUENCE [LARGE SCALE GENOMIC DNA]</scope>
    <source>
        <strain evidence="2 3">DSM 26006</strain>
    </source>
</reference>
<dbReference type="Pfam" id="PF11161">
    <property type="entry name" value="DUF2944"/>
    <property type="match status" value="1"/>
</dbReference>
<evidence type="ECO:0008006" key="4">
    <source>
        <dbReference type="Google" id="ProtNLM"/>
    </source>
</evidence>
<sequence length="197" mass="21812">MDDIVKQAMARWPRVPHCSGWLGLDARGRWWLRDEAAQALGDFASGVPGARGSLLEHEGLIAFIGRNYEADAQGQWFFQNGPQRVYVELEAAPWVWRLQEDGQVLSHTGRAAQATGLWLDEAGRPYLLTDLGFGLVHSQDVGLVAQAVEQGRWTPETIPSEAMPARFGFVLSPQQRAARREPPRAATADQNRSSGPR</sequence>
<keyword evidence="3" id="KW-1185">Reference proteome</keyword>
<comment type="caution">
    <text evidence="2">The sequence shown here is derived from an EMBL/GenBank/DDBJ whole genome shotgun (WGS) entry which is preliminary data.</text>
</comment>
<proteinExistence type="predicted"/>
<feature type="compositionally biased region" description="Polar residues" evidence="1">
    <location>
        <begin position="188"/>
        <end position="197"/>
    </location>
</feature>
<gene>
    <name evidence="2" type="ORF">DFR36_10889</name>
</gene>
<dbReference type="RefSeq" id="WP_110012430.1">
    <property type="nucleotide sequence ID" value="NZ_QGUB01000008.1"/>
</dbReference>
<organism evidence="2 3">
    <name type="scientific">Melaminivora alkalimesophila</name>
    <dbReference type="NCBI Taxonomy" id="1165852"/>
    <lineage>
        <taxon>Bacteria</taxon>
        <taxon>Pseudomonadati</taxon>
        <taxon>Pseudomonadota</taxon>
        <taxon>Betaproteobacteria</taxon>
        <taxon>Burkholderiales</taxon>
        <taxon>Comamonadaceae</taxon>
        <taxon>Melaminivora</taxon>
    </lineage>
</organism>
<evidence type="ECO:0000313" key="3">
    <source>
        <dbReference type="Proteomes" id="UP000246483"/>
    </source>
</evidence>
<evidence type="ECO:0000256" key="1">
    <source>
        <dbReference type="SAM" id="MobiDB-lite"/>
    </source>
</evidence>
<protein>
    <recommendedName>
        <fullName evidence="4">DUF2946 family protein</fullName>
    </recommendedName>
</protein>
<dbReference type="AlphaFoldDB" id="A0A317R8J2"/>
<dbReference type="InterPro" id="IPR021332">
    <property type="entry name" value="DUF2944"/>
</dbReference>
<accession>A0A317R8J2</accession>
<feature type="region of interest" description="Disordered" evidence="1">
    <location>
        <begin position="171"/>
        <end position="197"/>
    </location>
</feature>
<evidence type="ECO:0000313" key="2">
    <source>
        <dbReference type="EMBL" id="PWW44412.1"/>
    </source>
</evidence>
<name>A0A317R8J2_9BURK</name>
<dbReference type="Proteomes" id="UP000246483">
    <property type="component" value="Unassembled WGS sequence"/>
</dbReference>
<dbReference type="EMBL" id="QGUB01000008">
    <property type="protein sequence ID" value="PWW44412.1"/>
    <property type="molecule type" value="Genomic_DNA"/>
</dbReference>
<dbReference type="OrthoDB" id="7057642at2"/>